<name>I6Z6X1_MYCWM</name>
<proteinExistence type="predicted"/>
<keyword evidence="1" id="KW-0472">Membrane</keyword>
<keyword evidence="3" id="KW-1185">Reference proteome</keyword>
<keyword evidence="1" id="KW-0812">Transmembrane</keyword>
<dbReference type="AlphaFoldDB" id="I6Z6X1"/>
<evidence type="ECO:0000313" key="3">
    <source>
        <dbReference type="Proteomes" id="UP000009005"/>
    </source>
</evidence>
<dbReference type="Proteomes" id="UP000009005">
    <property type="component" value="Chromosome"/>
</dbReference>
<gene>
    <name evidence="2" type="ordered locus">WEN_02800</name>
</gene>
<organism evidence="2 3">
    <name type="scientific">Mycoplasma wenyonii (strain Massachusetts)</name>
    <name type="common">Eperythrozoon wenyonii</name>
    <dbReference type="NCBI Taxonomy" id="1197325"/>
    <lineage>
        <taxon>Bacteria</taxon>
        <taxon>Bacillati</taxon>
        <taxon>Mycoplasmatota</taxon>
        <taxon>Mollicutes</taxon>
        <taxon>Mycoplasmataceae</taxon>
        <taxon>Mycoplasma</taxon>
    </lineage>
</organism>
<protein>
    <submittedName>
        <fullName evidence="2">Uncharacterized protein</fullName>
    </submittedName>
</protein>
<feature type="transmembrane region" description="Helical" evidence="1">
    <location>
        <begin position="72"/>
        <end position="95"/>
    </location>
</feature>
<feature type="transmembrane region" description="Helical" evidence="1">
    <location>
        <begin position="116"/>
        <end position="137"/>
    </location>
</feature>
<dbReference type="KEGG" id="mwe:WEN_02800"/>
<dbReference type="EMBL" id="CP003703">
    <property type="protein sequence ID" value="AFN65343.1"/>
    <property type="molecule type" value="Genomic_DNA"/>
</dbReference>
<evidence type="ECO:0000313" key="2">
    <source>
        <dbReference type="EMBL" id="AFN65343.1"/>
    </source>
</evidence>
<keyword evidence="1" id="KW-1133">Transmembrane helix</keyword>
<evidence type="ECO:0000256" key="1">
    <source>
        <dbReference type="SAM" id="Phobius"/>
    </source>
</evidence>
<feature type="transmembrane region" description="Helical" evidence="1">
    <location>
        <begin position="39"/>
        <end position="60"/>
    </location>
</feature>
<dbReference type="RefSeq" id="WP_014850052.1">
    <property type="nucleotide sequence ID" value="NC_018149.1"/>
</dbReference>
<dbReference type="PATRIC" id="fig|1197325.3.peg.603"/>
<dbReference type="HOGENOM" id="CLU_1413829_0_0_14"/>
<sequence>MSFLRTLRKIRLWLKIIGEVFYSKRDGVQESAEKIINCYLVEVIFLFLLTGGCLGIGFGADQNGGWSWQMAGLFWVGPALWFAFLNICFGINYFQVIKRGNKEEMELFFPEKLNKLILINAIFGWFFPYSICAKTIFYKHFMSLYKRDQLPWISQHDTRKERMRKLKQGRREKRRELEIYLKIDTEELQVAQ</sequence>
<reference evidence="2 3" key="1">
    <citation type="journal article" date="2012" name="J. Bacteriol.">
        <title>Complete genome sequence of Mycoplasma wenyonii strain Massachusetts.</title>
        <authorList>
            <person name="Dos Santos A.P."/>
            <person name="Guimaraes A.M."/>
            <person name="do Nascimento N.C."/>
            <person name="Sanmiguel P.J."/>
            <person name="Messick J.B."/>
        </authorList>
    </citation>
    <scope>NUCLEOTIDE SEQUENCE [LARGE SCALE GENOMIC DNA]</scope>
    <source>
        <strain evidence="2 3">Massachusetts</strain>
    </source>
</reference>
<accession>I6Z6X1</accession>
<dbReference type="OrthoDB" id="399310at2"/>